<evidence type="ECO:0000313" key="4">
    <source>
        <dbReference type="Proteomes" id="UP000245820"/>
    </source>
</evidence>
<feature type="signal peptide" evidence="2">
    <location>
        <begin position="1"/>
        <end position="24"/>
    </location>
</feature>
<name>A0A2S2DP48_9BURK</name>
<organism evidence="3 4">
    <name type="scientific">Massilia oculi</name>
    <dbReference type="NCBI Taxonomy" id="945844"/>
    <lineage>
        <taxon>Bacteria</taxon>
        <taxon>Pseudomonadati</taxon>
        <taxon>Pseudomonadota</taxon>
        <taxon>Betaproteobacteria</taxon>
        <taxon>Burkholderiales</taxon>
        <taxon>Oxalobacteraceae</taxon>
        <taxon>Telluria group</taxon>
        <taxon>Massilia</taxon>
    </lineage>
</organism>
<keyword evidence="4" id="KW-1185">Reference proteome</keyword>
<evidence type="ECO:0000256" key="2">
    <source>
        <dbReference type="SAM" id="SignalP"/>
    </source>
</evidence>
<keyword evidence="2" id="KW-0732">Signal</keyword>
<sequence>MTTMRLRSLSALALGLGLAGASWGALPPPSPAQAQAAAAKKAEADAKAAREKEALSASMDRISGQWRERAAQEGWTIKPPPPVSGPTGVAASDPTPAGAGVPAPAPAGGAPGTSGAAPATAAAPLGARALHAANVPVKSEKLGTARPSEDVKQGPTRAEPPGTPQTMNKKGVPANAPAQMKAER</sequence>
<dbReference type="EMBL" id="CP029343">
    <property type="protein sequence ID" value="AWL07111.1"/>
    <property type="molecule type" value="Genomic_DNA"/>
</dbReference>
<feature type="region of interest" description="Disordered" evidence="1">
    <location>
        <begin position="20"/>
        <end position="120"/>
    </location>
</feature>
<evidence type="ECO:0000256" key="1">
    <source>
        <dbReference type="SAM" id="MobiDB-lite"/>
    </source>
</evidence>
<feature type="chain" id="PRO_5015722292" evidence="2">
    <location>
        <begin position="25"/>
        <end position="184"/>
    </location>
</feature>
<feature type="region of interest" description="Disordered" evidence="1">
    <location>
        <begin position="134"/>
        <end position="184"/>
    </location>
</feature>
<evidence type="ECO:0000313" key="3">
    <source>
        <dbReference type="EMBL" id="AWL07111.1"/>
    </source>
</evidence>
<dbReference type="AlphaFoldDB" id="A0A2S2DP48"/>
<dbReference type="OrthoDB" id="8760083at2"/>
<reference evidence="3 4" key="1">
    <citation type="submission" date="2018-05" db="EMBL/GenBank/DDBJ databases">
        <title>Complete genome sequence of Massilia oculi sp. nov. CCUG 43427T (=DSM 26321T), the type strain of M. oculi, and comparison with genome sequences of other Massilia strains.</title>
        <authorList>
            <person name="Zhu B."/>
        </authorList>
    </citation>
    <scope>NUCLEOTIDE SEQUENCE [LARGE SCALE GENOMIC DNA]</scope>
    <source>
        <strain evidence="3 4">CCUG 43427</strain>
    </source>
</reference>
<accession>A0A2S2DP48</accession>
<proteinExistence type="predicted"/>
<feature type="compositionally biased region" description="Low complexity" evidence="1">
    <location>
        <begin position="94"/>
        <end position="120"/>
    </location>
</feature>
<dbReference type="Proteomes" id="UP000245820">
    <property type="component" value="Chromosome"/>
</dbReference>
<gene>
    <name evidence="3" type="ORF">DIR46_23580</name>
</gene>
<dbReference type="KEGG" id="mtim:DIR46_23580"/>
<protein>
    <submittedName>
        <fullName evidence="3">Uncharacterized protein</fullName>
    </submittedName>
</protein>
<feature type="compositionally biased region" description="Basic and acidic residues" evidence="1">
    <location>
        <begin position="138"/>
        <end position="152"/>
    </location>
</feature>
<feature type="compositionally biased region" description="Basic and acidic residues" evidence="1">
    <location>
        <begin position="40"/>
        <end position="54"/>
    </location>
</feature>